<dbReference type="Proteomes" id="UP000243463">
    <property type="component" value="Unassembled WGS sequence"/>
</dbReference>
<dbReference type="EMBL" id="FZLN01000001">
    <property type="protein sequence ID" value="SNQ29313.1"/>
    <property type="molecule type" value="Genomic_DNA"/>
</dbReference>
<proteinExistence type="predicted"/>
<sequence length="135" mass="15363">MTIKIFISTTALIVGLFCMPLAHATPATAASINQLFDTLQIRKNTEAMIKPQQLKQLGLDQDQFWAAIEPQLKQAYQDRLTEEEIQALDQFYNTKEGRSLSQKMPELTQQTYQIALQNVMTHSQISQGLFKLFGQ</sequence>
<dbReference type="Pfam" id="PF09832">
    <property type="entry name" value="DUF2059"/>
    <property type="match status" value="1"/>
</dbReference>
<feature type="chain" id="PRO_5012148912" description="DUF2059 domain-containing protein" evidence="1">
    <location>
        <begin position="25"/>
        <end position="135"/>
    </location>
</feature>
<dbReference type="AlphaFoldDB" id="A0A217EFP8"/>
<feature type="domain" description="DUF2059" evidence="2">
    <location>
        <begin position="67"/>
        <end position="120"/>
    </location>
</feature>
<protein>
    <recommendedName>
        <fullName evidence="2">DUF2059 domain-containing protein</fullName>
    </recommendedName>
</protein>
<keyword evidence="4" id="KW-1185">Reference proteome</keyword>
<organism evidence="3 4">
    <name type="scientific">Acinetobacter apis</name>
    <dbReference type="NCBI Taxonomy" id="1229165"/>
    <lineage>
        <taxon>Bacteria</taxon>
        <taxon>Pseudomonadati</taxon>
        <taxon>Pseudomonadota</taxon>
        <taxon>Gammaproteobacteria</taxon>
        <taxon>Moraxellales</taxon>
        <taxon>Moraxellaceae</taxon>
        <taxon>Acinetobacter</taxon>
    </lineage>
</organism>
<accession>A0A217EFP8</accession>
<evidence type="ECO:0000256" key="1">
    <source>
        <dbReference type="SAM" id="SignalP"/>
    </source>
</evidence>
<reference evidence="4" key="1">
    <citation type="submission" date="2017-06" db="EMBL/GenBank/DDBJ databases">
        <authorList>
            <person name="Varghese N."/>
            <person name="Submissions S."/>
        </authorList>
    </citation>
    <scope>NUCLEOTIDE SEQUENCE [LARGE SCALE GENOMIC DNA]</scope>
    <source>
        <strain evidence="4">ANC 5114</strain>
    </source>
</reference>
<dbReference type="RefSeq" id="WP_088823294.1">
    <property type="nucleotide sequence ID" value="NZ_FZLN01000001.1"/>
</dbReference>
<keyword evidence="1" id="KW-0732">Signal</keyword>
<gene>
    <name evidence="3" type="ORF">SAMN05444584_1260</name>
</gene>
<name>A0A217EFP8_9GAMM</name>
<evidence type="ECO:0000313" key="3">
    <source>
        <dbReference type="EMBL" id="SNQ29313.1"/>
    </source>
</evidence>
<evidence type="ECO:0000259" key="2">
    <source>
        <dbReference type="Pfam" id="PF09832"/>
    </source>
</evidence>
<dbReference type="InterPro" id="IPR018637">
    <property type="entry name" value="DUF2059"/>
</dbReference>
<evidence type="ECO:0000313" key="4">
    <source>
        <dbReference type="Proteomes" id="UP000243463"/>
    </source>
</evidence>
<dbReference type="OrthoDB" id="490569at2"/>
<feature type="signal peptide" evidence="1">
    <location>
        <begin position="1"/>
        <end position="24"/>
    </location>
</feature>